<feature type="transmembrane region" description="Helical" evidence="5">
    <location>
        <begin position="408"/>
        <end position="429"/>
    </location>
</feature>
<comment type="similarity">
    <text evidence="5">Belongs to the binding-protein-dependent transport system permease family.</text>
</comment>
<dbReference type="InterPro" id="IPR000515">
    <property type="entry name" value="MetI-like"/>
</dbReference>
<evidence type="ECO:0000256" key="3">
    <source>
        <dbReference type="ARBA" id="ARBA00022989"/>
    </source>
</evidence>
<feature type="transmembrane region" description="Helical" evidence="5">
    <location>
        <begin position="59"/>
        <end position="83"/>
    </location>
</feature>
<sequence>MRQFRFSPALPKTPAFTPGDGLILLGIVTLLYAGARLAFNAPSIIAGPDISLSPLALPWYALFSIGRMVAAYLLSLLFSLFYGYAAARNRTARTVLMPLLDVLQSVPILSFLPVVLLSFTVILPENFAAELAAIVLIFTSQAWNMTFSFYQSMTTIPNELREAAAIYRFSSWLRFSTLELPFAAIGLLWNSMMSWSGGWFFLMAAEIFRVGARDFRLPGLGSYLQTAANEANLPAIVMGIASLVLVIVLLDQFVWRPLIAWADKFKVEMAESGEPPASWFFDILSRSWLVEQFRLRIWQPFRKWIEGVPGNRLREKVSVPKAVPRSGRSSWTRIVFAGIFAIAMLYGAYRTAVLLLTLPALAWSQLGIGLAATFARVTVSLLIAMLWTIPVGVLIGTNRRFAKLLQPIVQIVAAIPATALFPVLLLALLQTAYGLNISAIALMLMGAQWYLLFNVIAGAAAIPQDLRHTTDLLRLSSWDRWRTLTLPAVFPYIVTGAITASGGAWNASIVAEYVEFGRQTYATTGVGALIAQATGRGDHALLLAATLALAAVVVFINRVFWLRLYRLAEDRYRME</sequence>
<dbReference type="Pfam" id="PF00528">
    <property type="entry name" value="BPD_transp_1"/>
    <property type="match status" value="2"/>
</dbReference>
<feature type="transmembrane region" description="Helical" evidence="5">
    <location>
        <begin position="483"/>
        <end position="505"/>
    </location>
</feature>
<dbReference type="PANTHER" id="PTHR42744:SF1">
    <property type="entry name" value="BINDING-PROTEIN-DEPENDENT TRANSPORT SYSTEMS INNER MEMBRANE COMPONENT"/>
    <property type="match status" value="1"/>
</dbReference>
<keyword evidence="3 5" id="KW-1133">Transmembrane helix</keyword>
<evidence type="ECO:0000313" key="7">
    <source>
        <dbReference type="EMBL" id="OOP56037.1"/>
    </source>
</evidence>
<feature type="transmembrane region" description="Helical" evidence="5">
    <location>
        <begin position="540"/>
        <end position="564"/>
    </location>
</feature>
<dbReference type="InterPro" id="IPR035906">
    <property type="entry name" value="MetI-like_sf"/>
</dbReference>
<accession>A0A1V4ASG5</accession>
<dbReference type="STRING" id="1004156.AYP45_11385"/>
<dbReference type="EMBL" id="AYTS01000105">
    <property type="protein sequence ID" value="OOP56037.1"/>
    <property type="molecule type" value="Genomic_DNA"/>
</dbReference>
<feature type="transmembrane region" description="Helical" evidence="5">
    <location>
        <begin position="374"/>
        <end position="396"/>
    </location>
</feature>
<dbReference type="PANTHER" id="PTHR42744">
    <property type="entry name" value="BINDING-PROTEIN-DEPENDENT TRANSPORT SYSTEMS INNER MEMBRANE COMPONENT"/>
    <property type="match status" value="1"/>
</dbReference>
<comment type="caution">
    <text evidence="7">The sequence shown here is derived from an EMBL/GenBank/DDBJ whole genome shotgun (WGS) entry which is preliminary data.</text>
</comment>
<gene>
    <name evidence="7" type="ORF">AYP45_11385</name>
</gene>
<protein>
    <submittedName>
        <fullName evidence="7">ABC transporter permease</fullName>
    </submittedName>
</protein>
<keyword evidence="5" id="KW-0813">Transport</keyword>
<feature type="transmembrane region" description="Helical" evidence="5">
    <location>
        <begin position="231"/>
        <end position="250"/>
    </location>
</feature>
<feature type="transmembrane region" description="Helical" evidence="5">
    <location>
        <begin position="435"/>
        <end position="462"/>
    </location>
</feature>
<evidence type="ECO:0000256" key="2">
    <source>
        <dbReference type="ARBA" id="ARBA00022692"/>
    </source>
</evidence>
<dbReference type="PROSITE" id="PS50928">
    <property type="entry name" value="ABC_TM1"/>
    <property type="match status" value="2"/>
</dbReference>
<feature type="domain" description="ABC transmembrane type-1" evidence="6">
    <location>
        <begin position="370"/>
        <end position="560"/>
    </location>
</feature>
<evidence type="ECO:0000259" key="6">
    <source>
        <dbReference type="PROSITE" id="PS50928"/>
    </source>
</evidence>
<dbReference type="SUPFAM" id="SSF161098">
    <property type="entry name" value="MetI-like"/>
    <property type="match status" value="2"/>
</dbReference>
<dbReference type="CDD" id="cd06261">
    <property type="entry name" value="TM_PBP2"/>
    <property type="match status" value="2"/>
</dbReference>
<dbReference type="Gene3D" id="1.10.3720.10">
    <property type="entry name" value="MetI-like"/>
    <property type="match status" value="2"/>
</dbReference>
<dbReference type="GO" id="GO:0005886">
    <property type="term" value="C:plasma membrane"/>
    <property type="evidence" value="ECO:0007669"/>
    <property type="project" value="UniProtKB-SubCell"/>
</dbReference>
<keyword evidence="2 5" id="KW-0812">Transmembrane</keyword>
<comment type="subcellular location">
    <subcellularLocation>
        <location evidence="1 5">Cell membrane</location>
        <topology evidence="1 5">Multi-pass membrane protein</topology>
    </subcellularLocation>
</comment>
<feature type="transmembrane region" description="Helical" evidence="5">
    <location>
        <begin position="131"/>
        <end position="150"/>
    </location>
</feature>
<proteinExistence type="inferred from homology"/>
<keyword evidence="4 5" id="KW-0472">Membrane</keyword>
<reference evidence="7 8" key="1">
    <citation type="journal article" date="2017" name="Water Res.">
        <title>Discovery and metagenomic analysis of an anammox bacterial enrichment related to Candidatus "Brocadia caroliniensis" in a full-scale glycerol-fed nitritation-denitritation separate centrate treatment process.</title>
        <authorList>
            <person name="Park H."/>
            <person name="Brotto A.C."/>
            <person name="van Loosdrecht M.C."/>
            <person name="Chandran K."/>
        </authorList>
    </citation>
    <scope>NUCLEOTIDE SEQUENCE [LARGE SCALE GENOMIC DNA]</scope>
    <source>
        <strain evidence="7">26THWARD</strain>
    </source>
</reference>
<evidence type="ECO:0000256" key="5">
    <source>
        <dbReference type="RuleBase" id="RU363032"/>
    </source>
</evidence>
<dbReference type="AlphaFoldDB" id="A0A1V4ASG5"/>
<dbReference type="Proteomes" id="UP000189681">
    <property type="component" value="Unassembled WGS sequence"/>
</dbReference>
<feature type="transmembrane region" description="Helical" evidence="5">
    <location>
        <begin position="334"/>
        <end position="362"/>
    </location>
</feature>
<name>A0A1V4ASG5_9BACT</name>
<feature type="transmembrane region" description="Helical" evidence="5">
    <location>
        <begin position="171"/>
        <end position="189"/>
    </location>
</feature>
<organism evidence="7 8">
    <name type="scientific">Candidatus Brocadia carolinensis</name>
    <dbReference type="NCBI Taxonomy" id="1004156"/>
    <lineage>
        <taxon>Bacteria</taxon>
        <taxon>Pseudomonadati</taxon>
        <taxon>Planctomycetota</taxon>
        <taxon>Candidatus Brocadiia</taxon>
        <taxon>Candidatus Brocadiales</taxon>
        <taxon>Candidatus Brocadiaceae</taxon>
        <taxon>Candidatus Brocadia</taxon>
    </lineage>
</organism>
<feature type="transmembrane region" description="Helical" evidence="5">
    <location>
        <begin position="21"/>
        <end position="39"/>
    </location>
</feature>
<evidence type="ECO:0000256" key="4">
    <source>
        <dbReference type="ARBA" id="ARBA00023136"/>
    </source>
</evidence>
<feature type="transmembrane region" description="Helical" evidence="5">
    <location>
        <begin position="95"/>
        <end position="119"/>
    </location>
</feature>
<evidence type="ECO:0000256" key="1">
    <source>
        <dbReference type="ARBA" id="ARBA00004651"/>
    </source>
</evidence>
<evidence type="ECO:0000313" key="8">
    <source>
        <dbReference type="Proteomes" id="UP000189681"/>
    </source>
</evidence>
<feature type="domain" description="ABC transmembrane type-1" evidence="6">
    <location>
        <begin position="61"/>
        <end position="255"/>
    </location>
</feature>
<dbReference type="GO" id="GO:0055085">
    <property type="term" value="P:transmembrane transport"/>
    <property type="evidence" value="ECO:0007669"/>
    <property type="project" value="InterPro"/>
</dbReference>